<dbReference type="InterPro" id="IPR003594">
    <property type="entry name" value="HATPase_dom"/>
</dbReference>
<dbReference type="InterPro" id="IPR004358">
    <property type="entry name" value="Sig_transdc_His_kin-like_C"/>
</dbReference>
<dbReference type="InterPro" id="IPR005467">
    <property type="entry name" value="His_kinase_dom"/>
</dbReference>
<accession>A0A3B0YFI7</accession>
<evidence type="ECO:0000256" key="5">
    <source>
        <dbReference type="ARBA" id="ARBA00022679"/>
    </source>
</evidence>
<reference evidence="15" key="1">
    <citation type="submission" date="2018-06" db="EMBL/GenBank/DDBJ databases">
        <authorList>
            <person name="Zhirakovskaya E."/>
        </authorList>
    </citation>
    <scope>NUCLEOTIDE SEQUENCE</scope>
</reference>
<dbReference type="SUPFAM" id="SSF47384">
    <property type="entry name" value="Homodimeric domain of signal transducing histidine kinase"/>
    <property type="match status" value="1"/>
</dbReference>
<evidence type="ECO:0000256" key="7">
    <source>
        <dbReference type="ARBA" id="ARBA00022741"/>
    </source>
</evidence>
<dbReference type="AlphaFoldDB" id="A0A3B0YFI7"/>
<gene>
    <name evidence="15" type="ORF">MNBD_GAMMA12-2457</name>
</gene>
<dbReference type="Gene3D" id="3.30.565.10">
    <property type="entry name" value="Histidine kinase-like ATPase, C-terminal domain"/>
    <property type="match status" value="1"/>
</dbReference>
<evidence type="ECO:0000256" key="6">
    <source>
        <dbReference type="ARBA" id="ARBA00022692"/>
    </source>
</evidence>
<keyword evidence="7" id="KW-0547">Nucleotide-binding</keyword>
<dbReference type="InterPro" id="IPR058619">
    <property type="entry name" value="PhoQ/CarS-like_HATPase"/>
</dbReference>
<evidence type="ECO:0000256" key="10">
    <source>
        <dbReference type="ARBA" id="ARBA00022989"/>
    </source>
</evidence>
<evidence type="ECO:0000256" key="1">
    <source>
        <dbReference type="ARBA" id="ARBA00000085"/>
    </source>
</evidence>
<dbReference type="Pfam" id="PF02518">
    <property type="entry name" value="HATPase_c"/>
    <property type="match status" value="1"/>
</dbReference>
<comment type="subcellular location">
    <subcellularLocation>
        <location evidence="2">Membrane</location>
    </subcellularLocation>
</comment>
<feature type="compositionally biased region" description="Basic and acidic residues" evidence="12">
    <location>
        <begin position="160"/>
        <end position="176"/>
    </location>
</feature>
<keyword evidence="6 13" id="KW-0812">Transmembrane</keyword>
<keyword evidence="8 15" id="KW-0418">Kinase</keyword>
<dbReference type="CDD" id="cd16954">
    <property type="entry name" value="HATPase_PhoQ-like"/>
    <property type="match status" value="1"/>
</dbReference>
<evidence type="ECO:0000259" key="14">
    <source>
        <dbReference type="PROSITE" id="PS50109"/>
    </source>
</evidence>
<keyword evidence="9" id="KW-0067">ATP-binding</keyword>
<organism evidence="15">
    <name type="scientific">hydrothermal vent metagenome</name>
    <dbReference type="NCBI Taxonomy" id="652676"/>
    <lineage>
        <taxon>unclassified sequences</taxon>
        <taxon>metagenomes</taxon>
        <taxon>ecological metagenomes</taxon>
    </lineage>
</organism>
<dbReference type="GO" id="GO:0005886">
    <property type="term" value="C:plasma membrane"/>
    <property type="evidence" value="ECO:0007669"/>
    <property type="project" value="TreeGrafter"/>
</dbReference>
<dbReference type="PRINTS" id="PR00344">
    <property type="entry name" value="BCTRLSENSOR"/>
</dbReference>
<protein>
    <recommendedName>
        <fullName evidence="3">histidine kinase</fullName>
        <ecNumber evidence="3">2.7.13.3</ecNumber>
    </recommendedName>
</protein>
<sequence length="604" mass="66786">MHSLQSRLLFSSTVVLTIFLLMLALALDHSFRSQKLSDIASRLNIYVQSVLAQIEVKDRYSLCKPLSFIGDAGFSQRKNASLYGIITNSDDTVIWQSTSITKTQDDEVLPFLGASQLGKLTHKVLINDKDREFISVSYRVQIDIVSCAVVQTPVPVAQPEKSDEKSGGRVMHHSDGTLDSGENPRTLGQTDSPKLLPQDPGITLHGSPASVRPQHLYAANGKNKIVEIVIKISEALDTRHEKFVKQSEADDRSESNSQIKSVEFEPEMATQPLTVNKPATVIESARGDDVTRTVIQSPPPVVNTEDDIEVHTYYDDLRQFRITLSMGFFAVMAVYLLLFTVFLRLWGLLPMRKVSEELDNIKAGAAEKLTGLYPEEISGLTESINRLIISERAQQQRYRNSLGDLAHSLKTPLTVLVGAAQQEGLPGTFKQDMEDQVLRMRQIIDYQLQRAAAGRVTLAAPVHVGKSVQRLANTLFKAYAEKSVHYNQEVESGVVFLGDEGDFLEMLGNLMENAFKWCNGEVTVKAFHHSGNDDFKIAVEIHDDGPGVPEDKIESVLKRGFKADEGVSGQGIGLSIVKEIIHAYNGKLEIARSTLGGAKFKVLI</sequence>
<dbReference type="InterPro" id="IPR050428">
    <property type="entry name" value="TCS_sensor_his_kinase"/>
</dbReference>
<keyword evidence="10 13" id="KW-1133">Transmembrane helix</keyword>
<keyword evidence="5 15" id="KW-0808">Transferase</keyword>
<dbReference type="Gene3D" id="1.10.287.130">
    <property type="match status" value="1"/>
</dbReference>
<dbReference type="EMBL" id="UOFL01000072">
    <property type="protein sequence ID" value="VAW74923.1"/>
    <property type="molecule type" value="Genomic_DNA"/>
</dbReference>
<feature type="domain" description="Histidine kinase" evidence="14">
    <location>
        <begin position="404"/>
        <end position="604"/>
    </location>
</feature>
<feature type="transmembrane region" description="Helical" evidence="13">
    <location>
        <begin position="326"/>
        <end position="346"/>
    </location>
</feature>
<dbReference type="InterPro" id="IPR036890">
    <property type="entry name" value="HATPase_C_sf"/>
</dbReference>
<keyword evidence="4" id="KW-0597">Phosphoprotein</keyword>
<evidence type="ECO:0000256" key="12">
    <source>
        <dbReference type="SAM" id="MobiDB-lite"/>
    </source>
</evidence>
<evidence type="ECO:0000256" key="9">
    <source>
        <dbReference type="ARBA" id="ARBA00022840"/>
    </source>
</evidence>
<dbReference type="PANTHER" id="PTHR45436:SF4">
    <property type="entry name" value="SENSOR PROTEIN PHOQ"/>
    <property type="match status" value="1"/>
</dbReference>
<dbReference type="EC" id="2.7.13.3" evidence="3"/>
<dbReference type="GO" id="GO:0005524">
    <property type="term" value="F:ATP binding"/>
    <property type="evidence" value="ECO:0007669"/>
    <property type="project" value="UniProtKB-KW"/>
</dbReference>
<dbReference type="PROSITE" id="PS50109">
    <property type="entry name" value="HIS_KIN"/>
    <property type="match status" value="1"/>
</dbReference>
<dbReference type="InterPro" id="IPR036097">
    <property type="entry name" value="HisK_dim/P_sf"/>
</dbReference>
<evidence type="ECO:0000256" key="13">
    <source>
        <dbReference type="SAM" id="Phobius"/>
    </source>
</evidence>
<evidence type="ECO:0000256" key="3">
    <source>
        <dbReference type="ARBA" id="ARBA00012438"/>
    </source>
</evidence>
<feature type="region of interest" description="Disordered" evidence="12">
    <location>
        <begin position="156"/>
        <end position="209"/>
    </location>
</feature>
<evidence type="ECO:0000256" key="4">
    <source>
        <dbReference type="ARBA" id="ARBA00022553"/>
    </source>
</evidence>
<evidence type="ECO:0000313" key="15">
    <source>
        <dbReference type="EMBL" id="VAW74923.1"/>
    </source>
</evidence>
<dbReference type="CDD" id="cd00082">
    <property type="entry name" value="HisKA"/>
    <property type="match status" value="1"/>
</dbReference>
<keyword evidence="11 13" id="KW-0472">Membrane</keyword>
<evidence type="ECO:0000256" key="8">
    <source>
        <dbReference type="ARBA" id="ARBA00022777"/>
    </source>
</evidence>
<dbReference type="SMART" id="SM00387">
    <property type="entry name" value="HATPase_c"/>
    <property type="match status" value="1"/>
</dbReference>
<dbReference type="GO" id="GO:0000155">
    <property type="term" value="F:phosphorelay sensor kinase activity"/>
    <property type="evidence" value="ECO:0007669"/>
    <property type="project" value="InterPro"/>
</dbReference>
<dbReference type="InterPro" id="IPR003661">
    <property type="entry name" value="HisK_dim/P_dom"/>
</dbReference>
<dbReference type="SUPFAM" id="SSF55874">
    <property type="entry name" value="ATPase domain of HSP90 chaperone/DNA topoisomerase II/histidine kinase"/>
    <property type="match status" value="1"/>
</dbReference>
<comment type="catalytic activity">
    <reaction evidence="1">
        <text>ATP + protein L-histidine = ADP + protein N-phospho-L-histidine.</text>
        <dbReference type="EC" id="2.7.13.3"/>
    </reaction>
</comment>
<name>A0A3B0YFI7_9ZZZZ</name>
<dbReference type="PANTHER" id="PTHR45436">
    <property type="entry name" value="SENSOR HISTIDINE KINASE YKOH"/>
    <property type="match status" value="1"/>
</dbReference>
<evidence type="ECO:0000256" key="11">
    <source>
        <dbReference type="ARBA" id="ARBA00023136"/>
    </source>
</evidence>
<evidence type="ECO:0000256" key="2">
    <source>
        <dbReference type="ARBA" id="ARBA00004370"/>
    </source>
</evidence>
<proteinExistence type="predicted"/>